<dbReference type="AlphaFoldDB" id="A2DBR8"/>
<sequence length="596" mass="70666">MTSIGDLEQSLYEKQVISSYLSFIDQSNLTEESIREIQEVVNTNYAAFQTNDEQGYRHIKFFTEILVWFSKYFDLTNFNSIFEQNSQYYNLVAPIHFAMHYENRFNSSLTIDFLNIWQQILDALNEPEIEQSIPLKLTFSILEKLILFDNNQILTQLNEIENKSNNGIKAKIIEKKGKLYKILLRINKEKLESDLSPEKYYNELILMFQNSLIASNHLKLLQLEHYSQAITHSFPYIKEIDPTNCKRFRHILYNLCDSSIYNDIIVYLYENKEKNMDLVFSTINYWLKRFDSKFSERTEVRKLYQVIIDAISNHCVSNISNLWNDPNSSDRFFNSLKMYINITGILDDELSDDSKNTYLEIIRYHLAETDFLLDALRLIRYSIKRETGIFKSFADDYLSYLLDLLDNQGYGLDPEHLKNYGKLFQTMGCLISNCAASLFFNDKIIEKSETQIKNFYCEEVDFDDFDLRVFLIDLLNHYVNITVQLYDDVLENEGAELPNDYFYLYKGLYLFDIGLRIGLMIAGQFDGSCFDELKKCVIRVCPLHMMKYFNKYTRVYNESKEYLRDHDIYVIPDENDDDDEIDQEEVDYQEEFYAVN</sequence>
<protein>
    <submittedName>
        <fullName evidence="1">Uncharacterized protein</fullName>
    </submittedName>
</protein>
<proteinExistence type="predicted"/>
<reference evidence="1" key="2">
    <citation type="journal article" date="2007" name="Science">
        <title>Draft genome sequence of the sexually transmitted pathogen Trichomonas vaginalis.</title>
        <authorList>
            <person name="Carlton J.M."/>
            <person name="Hirt R.P."/>
            <person name="Silva J.C."/>
            <person name="Delcher A.L."/>
            <person name="Schatz M."/>
            <person name="Zhao Q."/>
            <person name="Wortman J.R."/>
            <person name="Bidwell S.L."/>
            <person name="Alsmark U.C.M."/>
            <person name="Besteiro S."/>
            <person name="Sicheritz-Ponten T."/>
            <person name="Noel C.J."/>
            <person name="Dacks J.B."/>
            <person name="Foster P.G."/>
            <person name="Simillion C."/>
            <person name="Van de Peer Y."/>
            <person name="Miranda-Saavedra D."/>
            <person name="Barton G.J."/>
            <person name="Westrop G.D."/>
            <person name="Mueller S."/>
            <person name="Dessi D."/>
            <person name="Fiori P.L."/>
            <person name="Ren Q."/>
            <person name="Paulsen I."/>
            <person name="Zhang H."/>
            <person name="Bastida-Corcuera F.D."/>
            <person name="Simoes-Barbosa A."/>
            <person name="Brown M.T."/>
            <person name="Hayes R.D."/>
            <person name="Mukherjee M."/>
            <person name="Okumura C.Y."/>
            <person name="Schneider R."/>
            <person name="Smith A.J."/>
            <person name="Vanacova S."/>
            <person name="Villalvazo M."/>
            <person name="Haas B.J."/>
            <person name="Pertea M."/>
            <person name="Feldblyum T.V."/>
            <person name="Utterback T.R."/>
            <person name="Shu C.L."/>
            <person name="Osoegawa K."/>
            <person name="de Jong P.J."/>
            <person name="Hrdy I."/>
            <person name="Horvathova L."/>
            <person name="Zubacova Z."/>
            <person name="Dolezal P."/>
            <person name="Malik S.B."/>
            <person name="Logsdon J.M. Jr."/>
            <person name="Henze K."/>
            <person name="Gupta A."/>
            <person name="Wang C.C."/>
            <person name="Dunne R.L."/>
            <person name="Upcroft J.A."/>
            <person name="Upcroft P."/>
            <person name="White O."/>
            <person name="Salzberg S.L."/>
            <person name="Tang P."/>
            <person name="Chiu C.-H."/>
            <person name="Lee Y.-S."/>
            <person name="Embley T.M."/>
            <person name="Coombs G.H."/>
            <person name="Mottram J.C."/>
            <person name="Tachezy J."/>
            <person name="Fraser-Liggett C.M."/>
            <person name="Johnson P.J."/>
        </authorList>
    </citation>
    <scope>NUCLEOTIDE SEQUENCE [LARGE SCALE GENOMIC DNA]</scope>
    <source>
        <strain evidence="1">G3</strain>
    </source>
</reference>
<evidence type="ECO:0000313" key="1">
    <source>
        <dbReference type="EMBL" id="EAY22271.1"/>
    </source>
</evidence>
<organism evidence="1 2">
    <name type="scientific">Trichomonas vaginalis (strain ATCC PRA-98 / G3)</name>
    <dbReference type="NCBI Taxonomy" id="412133"/>
    <lineage>
        <taxon>Eukaryota</taxon>
        <taxon>Metamonada</taxon>
        <taxon>Parabasalia</taxon>
        <taxon>Trichomonadida</taxon>
        <taxon>Trichomonadidae</taxon>
        <taxon>Trichomonas</taxon>
    </lineage>
</organism>
<gene>
    <name evidence="1" type="ORF">TVAG_094460</name>
</gene>
<accession>A2DBR8</accession>
<dbReference type="InParanoid" id="A2DBR8"/>
<dbReference type="Proteomes" id="UP000001542">
    <property type="component" value="Unassembled WGS sequence"/>
</dbReference>
<dbReference type="VEuPathDB" id="TrichDB:TVAGG3_0380800"/>
<keyword evidence="2" id="KW-1185">Reference proteome</keyword>
<dbReference type="RefSeq" id="XP_001583257.1">
    <property type="nucleotide sequence ID" value="XM_001583207.1"/>
</dbReference>
<dbReference type="EMBL" id="DS113185">
    <property type="protein sequence ID" value="EAY22271.1"/>
    <property type="molecule type" value="Genomic_DNA"/>
</dbReference>
<reference evidence="1" key="1">
    <citation type="submission" date="2006-10" db="EMBL/GenBank/DDBJ databases">
        <authorList>
            <person name="Amadeo P."/>
            <person name="Zhao Q."/>
            <person name="Wortman J."/>
            <person name="Fraser-Liggett C."/>
            <person name="Carlton J."/>
        </authorList>
    </citation>
    <scope>NUCLEOTIDE SEQUENCE</scope>
    <source>
        <strain evidence="1">G3</strain>
    </source>
</reference>
<dbReference type="VEuPathDB" id="TrichDB:TVAG_094460"/>
<name>A2DBR8_TRIV3</name>
<evidence type="ECO:0000313" key="2">
    <source>
        <dbReference type="Proteomes" id="UP000001542"/>
    </source>
</evidence>
<dbReference type="KEGG" id="tva:5467825"/>